<name>A0A699I6M0_TANCI</name>
<dbReference type="EMBL" id="BKCJ010245046">
    <property type="protein sequence ID" value="GEZ14014.1"/>
    <property type="molecule type" value="Genomic_DNA"/>
</dbReference>
<sequence>GGPRCQEAMEDTITQTRFENVSKQSNDLLLARGNTLQSDEDRLKLNELMKLCTNLQTRVLDLEKIKTTQANVIDSLKRRVKKLEKRNRSRTYKLKRLYKVGLTARVESLDNEESLGEDASKQERRIDDINADEDINLVNVQANTKIFNADKGLSGEEVFVEQEVVADKEKIDEVTLA</sequence>
<protein>
    <submittedName>
        <fullName evidence="1">Uncharacterized protein</fullName>
    </submittedName>
</protein>
<organism evidence="1">
    <name type="scientific">Tanacetum cinerariifolium</name>
    <name type="common">Dalmatian daisy</name>
    <name type="synonym">Chrysanthemum cinerariifolium</name>
    <dbReference type="NCBI Taxonomy" id="118510"/>
    <lineage>
        <taxon>Eukaryota</taxon>
        <taxon>Viridiplantae</taxon>
        <taxon>Streptophyta</taxon>
        <taxon>Embryophyta</taxon>
        <taxon>Tracheophyta</taxon>
        <taxon>Spermatophyta</taxon>
        <taxon>Magnoliopsida</taxon>
        <taxon>eudicotyledons</taxon>
        <taxon>Gunneridae</taxon>
        <taxon>Pentapetalae</taxon>
        <taxon>asterids</taxon>
        <taxon>campanulids</taxon>
        <taxon>Asterales</taxon>
        <taxon>Asteraceae</taxon>
        <taxon>Asteroideae</taxon>
        <taxon>Anthemideae</taxon>
        <taxon>Anthemidinae</taxon>
        <taxon>Tanacetum</taxon>
    </lineage>
</organism>
<comment type="caution">
    <text evidence="1">The sequence shown here is derived from an EMBL/GenBank/DDBJ whole genome shotgun (WGS) entry which is preliminary data.</text>
</comment>
<dbReference type="AlphaFoldDB" id="A0A699I6M0"/>
<gene>
    <name evidence="1" type="ORF">Tci_485987</name>
</gene>
<reference evidence="1" key="1">
    <citation type="journal article" date="2019" name="Sci. Rep.">
        <title>Draft genome of Tanacetum cinerariifolium, the natural source of mosquito coil.</title>
        <authorList>
            <person name="Yamashiro T."/>
            <person name="Shiraishi A."/>
            <person name="Satake H."/>
            <person name="Nakayama K."/>
        </authorList>
    </citation>
    <scope>NUCLEOTIDE SEQUENCE</scope>
</reference>
<evidence type="ECO:0000313" key="1">
    <source>
        <dbReference type="EMBL" id="GEZ14014.1"/>
    </source>
</evidence>
<proteinExistence type="predicted"/>
<accession>A0A699I6M0</accession>
<feature type="non-terminal residue" evidence="1">
    <location>
        <position position="1"/>
    </location>
</feature>